<gene>
    <name evidence="2" type="ORF">GN244_ATG15031</name>
</gene>
<protein>
    <submittedName>
        <fullName evidence="2">Uncharacterized protein</fullName>
    </submittedName>
</protein>
<feature type="region of interest" description="Disordered" evidence="1">
    <location>
        <begin position="27"/>
        <end position="59"/>
    </location>
</feature>
<dbReference type="Proteomes" id="UP000602510">
    <property type="component" value="Unassembled WGS sequence"/>
</dbReference>
<proteinExistence type="predicted"/>
<comment type="caution">
    <text evidence="2">The sequence shown here is derived from an EMBL/GenBank/DDBJ whole genome shotgun (WGS) entry which is preliminary data.</text>
</comment>
<feature type="compositionally biased region" description="Polar residues" evidence="1">
    <location>
        <begin position="40"/>
        <end position="59"/>
    </location>
</feature>
<evidence type="ECO:0000313" key="3">
    <source>
        <dbReference type="Proteomes" id="UP000602510"/>
    </source>
</evidence>
<name>A0A833SJK9_PHYIN</name>
<feature type="compositionally biased region" description="Basic and acidic residues" evidence="1">
    <location>
        <begin position="27"/>
        <end position="39"/>
    </location>
</feature>
<evidence type="ECO:0000256" key="1">
    <source>
        <dbReference type="SAM" id="MobiDB-lite"/>
    </source>
</evidence>
<accession>A0A833SJK9</accession>
<dbReference type="AlphaFoldDB" id="A0A833SJK9"/>
<sequence length="59" mass="6771">MAAVILFLSFISVYWSIFMVVKPKFTTEKKPDNSGDSRVKTSYTSDQGRPQDNYSQNFV</sequence>
<reference evidence="2" key="1">
    <citation type="submission" date="2020-04" db="EMBL/GenBank/DDBJ databases">
        <title>Hybrid Assembly of Korean Phytophthora infestans isolates.</title>
        <authorList>
            <person name="Prokchorchik M."/>
            <person name="Lee Y."/>
            <person name="Seo J."/>
            <person name="Cho J.-H."/>
            <person name="Park Y.-E."/>
            <person name="Jang D.-C."/>
            <person name="Im J.-S."/>
            <person name="Choi J.-G."/>
            <person name="Park H.-J."/>
            <person name="Lee G.-B."/>
            <person name="Lee Y.-G."/>
            <person name="Hong S.-Y."/>
            <person name="Cho K."/>
            <person name="Sohn K.H."/>
        </authorList>
    </citation>
    <scope>NUCLEOTIDE SEQUENCE</scope>
    <source>
        <strain evidence="2">KR_1_A1</strain>
    </source>
</reference>
<organism evidence="2 3">
    <name type="scientific">Phytophthora infestans</name>
    <name type="common">Potato late blight agent</name>
    <name type="synonym">Botrytis infestans</name>
    <dbReference type="NCBI Taxonomy" id="4787"/>
    <lineage>
        <taxon>Eukaryota</taxon>
        <taxon>Sar</taxon>
        <taxon>Stramenopiles</taxon>
        <taxon>Oomycota</taxon>
        <taxon>Peronosporomycetes</taxon>
        <taxon>Peronosporales</taxon>
        <taxon>Peronosporaceae</taxon>
        <taxon>Phytophthora</taxon>
    </lineage>
</organism>
<dbReference type="EMBL" id="WSZM01000435">
    <property type="protein sequence ID" value="KAF4033144.1"/>
    <property type="molecule type" value="Genomic_DNA"/>
</dbReference>
<keyword evidence="3" id="KW-1185">Reference proteome</keyword>
<evidence type="ECO:0000313" key="2">
    <source>
        <dbReference type="EMBL" id="KAF4033144.1"/>
    </source>
</evidence>